<feature type="transmembrane region" description="Helical" evidence="1">
    <location>
        <begin position="470"/>
        <end position="494"/>
    </location>
</feature>
<proteinExistence type="predicted"/>
<evidence type="ECO:0000256" key="1">
    <source>
        <dbReference type="SAM" id="Phobius"/>
    </source>
</evidence>
<dbReference type="EMBL" id="DWWA01000030">
    <property type="protein sequence ID" value="HJC72390.1"/>
    <property type="molecule type" value="Genomic_DNA"/>
</dbReference>
<comment type="caution">
    <text evidence="2">The sequence shown here is derived from an EMBL/GenBank/DDBJ whole genome shotgun (WGS) entry which is preliminary data.</text>
</comment>
<gene>
    <name evidence="2" type="ORF">H9698_06310</name>
</gene>
<feature type="transmembrane region" description="Helical" evidence="1">
    <location>
        <begin position="102"/>
        <end position="118"/>
    </location>
</feature>
<sequence>MKKLKYLSAWKRWDFKPKWFWISVAVITALKLFLTSFQMGYYTPDLAPLDDTLMYNMAVSITKGEWLGAYDWLTLSKHSFFALWLAVLHWLHIPYLIGGQALYAASCAALTGAFAPVLPERKKKFILYAALLYNPAATAAFTLRVYRDNIFPALCLLVFAGITGYVLRCTNKKAIGWLVLCGVGLGTVYLCREDGIWVWPFVLVAAGVAIWRLARMNETRRKKLRRMALLFVPVGVFAACLSAWAGMNQLFYGRFVVSDFTSSEFNAAYGALTRLEAGQEEDGDLIQIPLTKKGRQALYEAKSKYFTALKPWLEDADFQNGYANSETGEYPAGSFYWALRRAAWYAGYYETAQKAQRYFTDLAQEVNALCDSGALEAGPRRSSTAPKITPEYVLPVLKEGFYSLWFCATMQDTAPYMGGISVGRAEDQIQPMEEFLYTRANLAAKAGTAEPYYSPVQMAAYYVLLFIRKIYAVLLIAALAAALCRLFYVIPTVWKGRAQTCQKAAWLAVMGLIGMAVLRAMMIAFVEVASFGIGTYVMYLSSVHPLLIAAAAVGLLAVWKEEENAPAASL</sequence>
<feature type="transmembrane region" description="Helical" evidence="1">
    <location>
        <begin position="196"/>
        <end position="214"/>
    </location>
</feature>
<feature type="transmembrane region" description="Helical" evidence="1">
    <location>
        <begin position="125"/>
        <end position="143"/>
    </location>
</feature>
<reference evidence="2" key="1">
    <citation type="journal article" date="2021" name="PeerJ">
        <title>Extensive microbial diversity within the chicken gut microbiome revealed by metagenomics and culture.</title>
        <authorList>
            <person name="Gilroy R."/>
            <person name="Ravi A."/>
            <person name="Getino M."/>
            <person name="Pursley I."/>
            <person name="Horton D.L."/>
            <person name="Alikhan N.F."/>
            <person name="Baker D."/>
            <person name="Gharbi K."/>
            <person name="Hall N."/>
            <person name="Watson M."/>
            <person name="Adriaenssens E.M."/>
            <person name="Foster-Nyarko E."/>
            <person name="Jarju S."/>
            <person name="Secka A."/>
            <person name="Antonio M."/>
            <person name="Oren A."/>
            <person name="Chaudhuri R.R."/>
            <person name="La Ragione R."/>
            <person name="Hildebrand F."/>
            <person name="Pallen M.J."/>
        </authorList>
    </citation>
    <scope>NUCLEOTIDE SEQUENCE</scope>
    <source>
        <strain evidence="2">5933</strain>
    </source>
</reference>
<keyword evidence="1" id="KW-0472">Membrane</keyword>
<organism evidence="2 3">
    <name type="scientific">Candidatus Ruthenibacterium merdavium</name>
    <dbReference type="NCBI Taxonomy" id="2838752"/>
    <lineage>
        <taxon>Bacteria</taxon>
        <taxon>Bacillati</taxon>
        <taxon>Bacillota</taxon>
        <taxon>Clostridia</taxon>
        <taxon>Eubacteriales</taxon>
        <taxon>Oscillospiraceae</taxon>
        <taxon>Ruthenibacterium</taxon>
    </lineage>
</organism>
<name>A0A9D2Q7N2_9FIRM</name>
<evidence type="ECO:0000313" key="3">
    <source>
        <dbReference type="Proteomes" id="UP000823918"/>
    </source>
</evidence>
<evidence type="ECO:0008006" key="4">
    <source>
        <dbReference type="Google" id="ProtNLM"/>
    </source>
</evidence>
<keyword evidence="1" id="KW-1133">Transmembrane helix</keyword>
<protein>
    <recommendedName>
        <fullName evidence="4">Glycosyltransferase RgtA/B/C/D-like domain-containing protein</fullName>
    </recommendedName>
</protein>
<feature type="transmembrane region" description="Helical" evidence="1">
    <location>
        <begin position="174"/>
        <end position="190"/>
    </location>
</feature>
<dbReference type="Proteomes" id="UP000823918">
    <property type="component" value="Unassembled WGS sequence"/>
</dbReference>
<reference evidence="2" key="2">
    <citation type="submission" date="2021-04" db="EMBL/GenBank/DDBJ databases">
        <authorList>
            <person name="Gilroy R."/>
        </authorList>
    </citation>
    <scope>NUCLEOTIDE SEQUENCE</scope>
    <source>
        <strain evidence="2">5933</strain>
    </source>
</reference>
<accession>A0A9D2Q7N2</accession>
<feature type="transmembrane region" description="Helical" evidence="1">
    <location>
        <begin position="20"/>
        <end position="41"/>
    </location>
</feature>
<keyword evidence="1" id="KW-0812">Transmembrane</keyword>
<dbReference type="AlphaFoldDB" id="A0A9D2Q7N2"/>
<feature type="transmembrane region" description="Helical" evidence="1">
    <location>
        <begin position="538"/>
        <end position="559"/>
    </location>
</feature>
<feature type="transmembrane region" description="Helical" evidence="1">
    <location>
        <begin position="149"/>
        <end position="167"/>
    </location>
</feature>
<evidence type="ECO:0000313" key="2">
    <source>
        <dbReference type="EMBL" id="HJC72390.1"/>
    </source>
</evidence>
<feature type="transmembrane region" description="Helical" evidence="1">
    <location>
        <begin position="226"/>
        <end position="247"/>
    </location>
</feature>
<feature type="transmembrane region" description="Helical" evidence="1">
    <location>
        <begin position="506"/>
        <end position="526"/>
    </location>
</feature>